<evidence type="ECO:0000313" key="1">
    <source>
        <dbReference type="EMBL" id="EHL15726.1"/>
    </source>
</evidence>
<gene>
    <name evidence="1" type="ORF">HMPREF9629_01697</name>
</gene>
<dbReference type="Proteomes" id="UP000006437">
    <property type="component" value="Unassembled WGS sequence"/>
</dbReference>
<dbReference type="PANTHER" id="PTHR42967:SF1">
    <property type="entry name" value="MBL FOLD METALLO-HYDROLASE"/>
    <property type="match status" value="1"/>
</dbReference>
<dbReference type="SUPFAM" id="SSF56281">
    <property type="entry name" value="Metallo-hydrolase/oxidoreductase"/>
    <property type="match status" value="1"/>
</dbReference>
<dbReference type="AlphaFoldDB" id="G9WZU6"/>
<dbReference type="PANTHER" id="PTHR42967">
    <property type="entry name" value="METAL DEPENDENT HYDROLASE"/>
    <property type="match status" value="1"/>
</dbReference>
<reference evidence="1 2" key="1">
    <citation type="submission" date="2011-08" db="EMBL/GenBank/DDBJ databases">
        <title>The Genome Sequence of Eubacteriaceae bacterium ACC19a.</title>
        <authorList>
            <consortium name="The Broad Institute Genome Sequencing Platform"/>
            <person name="Earl A."/>
            <person name="Ward D."/>
            <person name="Feldgarden M."/>
            <person name="Gevers D."/>
            <person name="Sizova M."/>
            <person name="Hazen A."/>
            <person name="Epstein S."/>
            <person name="Young S.K."/>
            <person name="Zeng Q."/>
            <person name="Gargeya S."/>
            <person name="Fitzgerald M."/>
            <person name="Haas B."/>
            <person name="Abouelleil A."/>
            <person name="Alvarado L."/>
            <person name="Arachchi H.M."/>
            <person name="Berlin A."/>
            <person name="Brown A."/>
            <person name="Chapman S.B."/>
            <person name="Chen Z."/>
            <person name="Dunbar C."/>
            <person name="Freedman E."/>
            <person name="Gearin G."/>
            <person name="Gellesch M."/>
            <person name="Goldberg J."/>
            <person name="Griggs A."/>
            <person name="Gujja S."/>
            <person name="Heiman D."/>
            <person name="Howarth C."/>
            <person name="Larson L."/>
            <person name="Lui A."/>
            <person name="MacDonald P.J.P."/>
            <person name="Montmayeur A."/>
            <person name="Murphy C."/>
            <person name="Neiman D."/>
            <person name="Pearson M."/>
            <person name="Priest M."/>
            <person name="Roberts A."/>
            <person name="Saif S."/>
            <person name="Shea T."/>
            <person name="Shenoy N."/>
            <person name="Sisk P."/>
            <person name="Stolte C."/>
            <person name="Sykes S."/>
            <person name="Wortman J."/>
            <person name="Nusbaum C."/>
            <person name="Birren B."/>
        </authorList>
    </citation>
    <scope>NUCLEOTIDE SEQUENCE [LARGE SCALE GENOMIC DNA]</scope>
    <source>
        <strain evidence="1 2">ACC19a</strain>
    </source>
</reference>
<evidence type="ECO:0008006" key="3">
    <source>
        <dbReference type="Google" id="ProtNLM"/>
    </source>
</evidence>
<dbReference type="Gene3D" id="3.60.15.10">
    <property type="entry name" value="Ribonuclease Z/Hydroxyacylglutathione hydrolase-like"/>
    <property type="match status" value="1"/>
</dbReference>
<dbReference type="InterPro" id="IPR036866">
    <property type="entry name" value="RibonucZ/Hydroxyglut_hydro"/>
</dbReference>
<name>G9WZU6_9FIRM</name>
<protein>
    <recommendedName>
        <fullName evidence="3">Beta-lactamase family protein</fullName>
    </recommendedName>
</protein>
<sequence>MRVKIEYIHHSCYTLEIENNFLIFDYFEGQLNIPKDKNVYFFVSHAHGDHYSSKIFDYKEKVKKYIISKDVRCNEDNVVFVKHDEKIKVDEMEITTLNSTDAGVAFMINILGKNIFFAGDLNDWYWEMEDSIMQKNDMHARFVREIDKIKNIKMDIAFFLVDPRQAGQYDLGGKQILQLKPKNFLPMHFWEDYSITTKFKDVYTPIYKDTTIYDIQNKNQIMELDI</sequence>
<dbReference type="RefSeq" id="WP_009525926.1">
    <property type="nucleotide sequence ID" value="NZ_JH414558.1"/>
</dbReference>
<proteinExistence type="predicted"/>
<organism evidence="1 2">
    <name type="scientific">Peptoanaerobacter stomatis</name>
    <dbReference type="NCBI Taxonomy" id="796937"/>
    <lineage>
        <taxon>Bacteria</taxon>
        <taxon>Bacillati</taxon>
        <taxon>Bacillota</taxon>
        <taxon>Clostridia</taxon>
        <taxon>Peptostreptococcales</taxon>
        <taxon>Filifactoraceae</taxon>
        <taxon>Peptoanaerobacter</taxon>
    </lineage>
</organism>
<comment type="caution">
    <text evidence="1">The sequence shown here is derived from an EMBL/GenBank/DDBJ whole genome shotgun (WGS) entry which is preliminary data.</text>
</comment>
<dbReference type="HOGENOM" id="CLU_061731_0_0_9"/>
<dbReference type="BioCyc" id="EBAC796937-HMP:GMGH-1705-MONOMER"/>
<accession>G9WZU6</accession>
<dbReference type="EMBL" id="AFZE01000009">
    <property type="protein sequence ID" value="EHL15726.1"/>
    <property type="molecule type" value="Genomic_DNA"/>
</dbReference>
<dbReference type="Pfam" id="PF13483">
    <property type="entry name" value="Lactamase_B_3"/>
    <property type="match status" value="1"/>
</dbReference>
<evidence type="ECO:0000313" key="2">
    <source>
        <dbReference type="Proteomes" id="UP000006437"/>
    </source>
</evidence>